<gene>
    <name evidence="1" type="ORF">TCLT_LOCUS6106</name>
</gene>
<dbReference type="PANTHER" id="PTHR11909">
    <property type="entry name" value="CASEIN KINASE-RELATED"/>
    <property type="match status" value="1"/>
</dbReference>
<dbReference type="InterPro" id="IPR011009">
    <property type="entry name" value="Kinase-like_dom_sf"/>
</dbReference>
<dbReference type="Gene3D" id="1.10.510.10">
    <property type="entry name" value="Transferase(Phosphotransferase) domain 1"/>
    <property type="match status" value="1"/>
</dbReference>
<reference evidence="1 2" key="2">
    <citation type="submission" date="2018-11" db="EMBL/GenBank/DDBJ databases">
        <authorList>
            <consortium name="Pathogen Informatics"/>
        </authorList>
    </citation>
    <scope>NUCLEOTIDE SEQUENCE [LARGE SCALE GENOMIC DNA]</scope>
</reference>
<dbReference type="STRING" id="103827.A0A0N5D015"/>
<dbReference type="OrthoDB" id="5773790at2759"/>
<dbReference type="AlphaFoldDB" id="A0A0N5D015"/>
<dbReference type="Proteomes" id="UP000276776">
    <property type="component" value="Unassembled WGS sequence"/>
</dbReference>
<dbReference type="EMBL" id="UYYF01004390">
    <property type="protein sequence ID" value="VDN03428.1"/>
    <property type="molecule type" value="Genomic_DNA"/>
</dbReference>
<sequence length="332" mass="37802">MFGDIEEIPQNVCGVIGNRYVITAPVDEPVAKPYMYFHLYDDYPRGEVNMPLYAMIGRHAQSTGPIHMTIKVLETVRNRSVHFPTIIQRGKVDKLYYGNEGEQEKELDPEYGGRPFAIIKYDATPISVITLLSPQKSIPNVFALMIGLGCVRALAALHHAGFVHRFVTPYNFAITNPPTKENVLNKMIITDFSAVLPWPCKPRIIAPFVGSFRYSSIRAHWGREQGPTDDIISVLYIVAEFLHGKLPWRSLKNDQDPICYMKTHFCRTTAFKKLPRQLRKVYCIMHSKTGCASVDYKFVIKSFEEAIEKRNGDKFVVPSWLFSEGALPKKKT</sequence>
<dbReference type="WBParaSite" id="TCLT_0000611701-mRNA-1">
    <property type="protein sequence ID" value="TCLT_0000611701-mRNA-1"/>
    <property type="gene ID" value="TCLT_0000611701"/>
</dbReference>
<keyword evidence="2" id="KW-1185">Reference proteome</keyword>
<accession>A0A0N5D015</accession>
<dbReference type="SUPFAM" id="SSF56112">
    <property type="entry name" value="Protein kinase-like (PK-like)"/>
    <property type="match status" value="1"/>
</dbReference>
<proteinExistence type="predicted"/>
<dbReference type="InterPro" id="IPR050235">
    <property type="entry name" value="CK1_Ser-Thr_kinase"/>
</dbReference>
<name>A0A0N5D015_THECL</name>
<evidence type="ECO:0000313" key="3">
    <source>
        <dbReference type="WBParaSite" id="TCLT_0000611701-mRNA-1"/>
    </source>
</evidence>
<dbReference type="OMA" id="RAHWGRE"/>
<protein>
    <submittedName>
        <fullName evidence="3">Protein kinase domain-containing protein</fullName>
    </submittedName>
</protein>
<reference evidence="3" key="1">
    <citation type="submission" date="2017-02" db="UniProtKB">
        <authorList>
            <consortium name="WormBaseParasite"/>
        </authorList>
    </citation>
    <scope>IDENTIFICATION</scope>
</reference>
<evidence type="ECO:0000313" key="2">
    <source>
        <dbReference type="Proteomes" id="UP000276776"/>
    </source>
</evidence>
<evidence type="ECO:0000313" key="1">
    <source>
        <dbReference type="EMBL" id="VDN03428.1"/>
    </source>
</evidence>
<organism evidence="3">
    <name type="scientific">Thelazia callipaeda</name>
    <name type="common">Oriental eyeworm</name>
    <name type="synonym">Parasitic nematode</name>
    <dbReference type="NCBI Taxonomy" id="103827"/>
    <lineage>
        <taxon>Eukaryota</taxon>
        <taxon>Metazoa</taxon>
        <taxon>Ecdysozoa</taxon>
        <taxon>Nematoda</taxon>
        <taxon>Chromadorea</taxon>
        <taxon>Rhabditida</taxon>
        <taxon>Spirurina</taxon>
        <taxon>Spiruromorpha</taxon>
        <taxon>Thelazioidea</taxon>
        <taxon>Thelaziidae</taxon>
        <taxon>Thelazia</taxon>
    </lineage>
</organism>